<organism evidence="1 2">
    <name type="scientific">Paenibacillus baimaensis</name>
    <dbReference type="NCBI Taxonomy" id="2982185"/>
    <lineage>
        <taxon>Bacteria</taxon>
        <taxon>Bacillati</taxon>
        <taxon>Bacillota</taxon>
        <taxon>Bacilli</taxon>
        <taxon>Bacillales</taxon>
        <taxon>Paenibacillaceae</taxon>
        <taxon>Paenibacillus</taxon>
    </lineage>
</organism>
<dbReference type="PANTHER" id="PTHR34796">
    <property type="entry name" value="EXPRESSED PROTEIN"/>
    <property type="match status" value="1"/>
</dbReference>
<dbReference type="InterPro" id="IPR023203">
    <property type="entry name" value="TTHA0068_sf"/>
</dbReference>
<name>A0ABT2UJL5_9BACL</name>
<dbReference type="PANTHER" id="PTHR34796:SF1">
    <property type="entry name" value="EXPRESSED PROTEIN"/>
    <property type="match status" value="1"/>
</dbReference>
<dbReference type="Proteomes" id="UP001652445">
    <property type="component" value="Unassembled WGS sequence"/>
</dbReference>
<accession>A0ABT2UJL5</accession>
<comment type="caution">
    <text evidence="1">The sequence shown here is derived from an EMBL/GenBank/DDBJ whole genome shotgun (WGS) entry which is preliminary data.</text>
</comment>
<dbReference type="InterPro" id="IPR005500">
    <property type="entry name" value="DUF309"/>
</dbReference>
<evidence type="ECO:0000313" key="2">
    <source>
        <dbReference type="Proteomes" id="UP001652445"/>
    </source>
</evidence>
<evidence type="ECO:0000313" key="1">
    <source>
        <dbReference type="EMBL" id="MCU6794813.1"/>
    </source>
</evidence>
<dbReference type="SUPFAM" id="SSF140663">
    <property type="entry name" value="TTHA0068-like"/>
    <property type="match status" value="1"/>
</dbReference>
<dbReference type="Pfam" id="PF03745">
    <property type="entry name" value="DUF309"/>
    <property type="match status" value="1"/>
</dbReference>
<dbReference type="EMBL" id="JAOQIO010000084">
    <property type="protein sequence ID" value="MCU6794813.1"/>
    <property type="molecule type" value="Genomic_DNA"/>
</dbReference>
<keyword evidence="2" id="KW-1185">Reference proteome</keyword>
<protein>
    <submittedName>
        <fullName evidence="1">DUF309 domain-containing protein</fullName>
    </submittedName>
</protein>
<reference evidence="1 2" key="1">
    <citation type="submission" date="2022-09" db="EMBL/GenBank/DDBJ databases">
        <authorList>
            <person name="Han X.L."/>
            <person name="Wang Q."/>
            <person name="Lu T."/>
        </authorList>
    </citation>
    <scope>NUCLEOTIDE SEQUENCE [LARGE SCALE GENOMIC DNA]</scope>
    <source>
        <strain evidence="1 2">WQ 127069</strain>
    </source>
</reference>
<dbReference type="RefSeq" id="WP_256711198.1">
    <property type="nucleotide sequence ID" value="NZ_JAOQIO010000084.1"/>
</dbReference>
<gene>
    <name evidence="1" type="ORF">OB236_22120</name>
</gene>
<proteinExistence type="predicted"/>
<sequence length="145" mass="16718">MTARPEYDRLYVKFIYYFNVERDYFECHEVMEELWLEEGRAPLYQGLLQVAVGLYHHRNGNVSGAIKLFTAALEKLAGRQAEVMGIDLALLVADSQRYLQQLERMAEQPFTFYDLNIRVIDPNLDEAVGVLIANPPIPGVEEEEH</sequence>
<dbReference type="Gene3D" id="1.10.3450.10">
    <property type="entry name" value="TTHA0068-like"/>
    <property type="match status" value="1"/>
</dbReference>